<proteinExistence type="predicted"/>
<dbReference type="OrthoDB" id="8954335at2759"/>
<dbReference type="GeneID" id="28826551"/>
<evidence type="ECO:0000256" key="1">
    <source>
        <dbReference type="SAM" id="Coils"/>
    </source>
</evidence>
<dbReference type="SUPFAM" id="SSF52540">
    <property type="entry name" value="P-loop containing nucleoside triphosphate hydrolases"/>
    <property type="match status" value="1"/>
</dbReference>
<protein>
    <recommendedName>
        <fullName evidence="2">G domain-containing protein</fullName>
    </recommendedName>
</protein>
<keyword evidence="1" id="KW-0175">Coiled coil</keyword>
<dbReference type="AlphaFoldDB" id="A0A194XFM7"/>
<dbReference type="CDD" id="cd00882">
    <property type="entry name" value="Ras_like_GTPase"/>
    <property type="match status" value="1"/>
</dbReference>
<evidence type="ECO:0000313" key="4">
    <source>
        <dbReference type="Proteomes" id="UP000070700"/>
    </source>
</evidence>
<gene>
    <name evidence="3" type="ORF">LY89DRAFT_696320</name>
</gene>
<organism evidence="3 4">
    <name type="scientific">Mollisia scopiformis</name>
    <name type="common">Conifer needle endophyte fungus</name>
    <name type="synonym">Phialocephala scopiformis</name>
    <dbReference type="NCBI Taxonomy" id="149040"/>
    <lineage>
        <taxon>Eukaryota</taxon>
        <taxon>Fungi</taxon>
        <taxon>Dikarya</taxon>
        <taxon>Ascomycota</taxon>
        <taxon>Pezizomycotina</taxon>
        <taxon>Leotiomycetes</taxon>
        <taxon>Helotiales</taxon>
        <taxon>Mollisiaceae</taxon>
        <taxon>Mollisia</taxon>
    </lineage>
</organism>
<dbReference type="Proteomes" id="UP000070700">
    <property type="component" value="Unassembled WGS sequence"/>
</dbReference>
<dbReference type="KEGG" id="psco:LY89DRAFT_696320"/>
<dbReference type="InterPro" id="IPR006073">
    <property type="entry name" value="GTP-bd"/>
</dbReference>
<dbReference type="GO" id="GO:0005525">
    <property type="term" value="F:GTP binding"/>
    <property type="evidence" value="ECO:0007669"/>
    <property type="project" value="InterPro"/>
</dbReference>
<dbReference type="EMBL" id="KQ947412">
    <property type="protein sequence ID" value="KUJ18934.1"/>
    <property type="molecule type" value="Genomic_DNA"/>
</dbReference>
<feature type="domain" description="G" evidence="2">
    <location>
        <begin position="1"/>
        <end position="70"/>
    </location>
</feature>
<dbReference type="RefSeq" id="XP_018073289.1">
    <property type="nucleotide sequence ID" value="XM_018216825.1"/>
</dbReference>
<accession>A0A194XFM7</accession>
<dbReference type="Pfam" id="PF01926">
    <property type="entry name" value="MMR_HSR1"/>
    <property type="match status" value="1"/>
</dbReference>
<dbReference type="Gene3D" id="3.40.50.300">
    <property type="entry name" value="P-loop containing nucleotide triphosphate hydrolases"/>
    <property type="match status" value="1"/>
</dbReference>
<sequence>MGVTGAGKSSFISLCSDETVEVGHDLTAHTSRVDVYSFKYNSSTTVYLIDTPGFDDTSRSDTEVLQDLAAFLTRSYVQKVKLNGIIYLHRITDVRMQGSAKKNLMMFKKLCGKDALKNVILATTMWSLVDREKGAEREAQLLSTPEFWGWMKDQGSTVMRHSGDRRSAVEIIDHFVEQNVPMTLDIQDQMVNQNRDLDQTSAGQELQSELIRERERFQAELRQVQEDMQEAIKERDALAEEALKEVRDEYMSKIGELSQQGEELKISMQKLHEANYKELRDHMIEQVESHRRRMHHPIQR</sequence>
<dbReference type="InParanoid" id="A0A194XFM7"/>
<keyword evidence="4" id="KW-1185">Reference proteome</keyword>
<reference evidence="3 4" key="1">
    <citation type="submission" date="2015-10" db="EMBL/GenBank/DDBJ databases">
        <title>Full genome of DAOMC 229536 Phialocephala scopiformis, a fungal endophyte of spruce producing the potent anti-insectan compound rugulosin.</title>
        <authorList>
            <consortium name="DOE Joint Genome Institute"/>
            <person name="Walker A.K."/>
            <person name="Frasz S.L."/>
            <person name="Seifert K.A."/>
            <person name="Miller J.D."/>
            <person name="Mondo S.J."/>
            <person name="Labutti K."/>
            <person name="Lipzen A."/>
            <person name="Dockter R."/>
            <person name="Kennedy M."/>
            <person name="Grigoriev I.V."/>
            <person name="Spatafora J.W."/>
        </authorList>
    </citation>
    <scope>NUCLEOTIDE SEQUENCE [LARGE SCALE GENOMIC DNA]</scope>
    <source>
        <strain evidence="3 4">CBS 120377</strain>
    </source>
</reference>
<dbReference type="InterPro" id="IPR027417">
    <property type="entry name" value="P-loop_NTPase"/>
</dbReference>
<name>A0A194XFM7_MOLSC</name>
<evidence type="ECO:0000259" key="2">
    <source>
        <dbReference type="Pfam" id="PF01926"/>
    </source>
</evidence>
<feature type="coiled-coil region" evidence="1">
    <location>
        <begin position="207"/>
        <end position="241"/>
    </location>
</feature>
<evidence type="ECO:0000313" key="3">
    <source>
        <dbReference type="EMBL" id="KUJ18934.1"/>
    </source>
</evidence>